<evidence type="ECO:0000256" key="8">
    <source>
        <dbReference type="ARBA" id="ARBA00023136"/>
    </source>
</evidence>
<dbReference type="UniPathway" id="UPA00359">
    <property type="reaction ID" value="UER00480"/>
</dbReference>
<gene>
    <name evidence="10" type="primary">lpxH</name>
    <name evidence="12" type="ORF">H0A68_17570</name>
</gene>
<evidence type="ECO:0000256" key="4">
    <source>
        <dbReference type="ARBA" id="ARBA00022556"/>
    </source>
</evidence>
<dbReference type="InterPro" id="IPR043461">
    <property type="entry name" value="LpxH-like"/>
</dbReference>
<dbReference type="EC" id="3.6.1.54" evidence="10"/>
<dbReference type="InterPro" id="IPR004843">
    <property type="entry name" value="Calcineurin-like_PHP"/>
</dbReference>
<evidence type="ECO:0000256" key="10">
    <source>
        <dbReference type="HAMAP-Rule" id="MF_00575"/>
    </source>
</evidence>
<comment type="similarity">
    <text evidence="10">Belongs to the LpxH family.</text>
</comment>
<keyword evidence="5 10" id="KW-0479">Metal-binding</keyword>
<keyword evidence="2 10" id="KW-0444">Lipid biosynthesis</keyword>
<comment type="cofactor">
    <cofactor evidence="10">
        <name>Mn(2+)</name>
        <dbReference type="ChEBI" id="CHEBI:29035"/>
    </cofactor>
    <text evidence="10">Binds 2 Mn(2+) ions per subunit in a binuclear metal center.</text>
</comment>
<feature type="binding site" evidence="10">
    <location>
        <position position="27"/>
    </location>
    <ligand>
        <name>Mn(2+)</name>
        <dbReference type="ChEBI" id="CHEBI:29035"/>
        <label>1</label>
    </ligand>
</feature>
<dbReference type="CDD" id="cd07398">
    <property type="entry name" value="MPP_YbbF-LpxH"/>
    <property type="match status" value="1"/>
</dbReference>
<comment type="caution">
    <text evidence="12">The sequence shown here is derived from an EMBL/GenBank/DDBJ whole genome shotgun (WGS) entry which is preliminary data.</text>
</comment>
<keyword evidence="8 10" id="KW-0472">Membrane</keyword>
<dbReference type="GO" id="GO:0030145">
    <property type="term" value="F:manganese ion binding"/>
    <property type="evidence" value="ECO:0007669"/>
    <property type="project" value="UniProtKB-UniRule"/>
</dbReference>
<evidence type="ECO:0000256" key="6">
    <source>
        <dbReference type="ARBA" id="ARBA00022801"/>
    </source>
</evidence>
<keyword evidence="7 10" id="KW-0443">Lipid metabolism</keyword>
<accession>A0A853FJZ1</accession>
<evidence type="ECO:0000256" key="2">
    <source>
        <dbReference type="ARBA" id="ARBA00022516"/>
    </source>
</evidence>
<dbReference type="InterPro" id="IPR029052">
    <property type="entry name" value="Metallo-depent_PP-like"/>
</dbReference>
<evidence type="ECO:0000256" key="1">
    <source>
        <dbReference type="ARBA" id="ARBA00022475"/>
    </source>
</evidence>
<dbReference type="RefSeq" id="WP_129970653.1">
    <property type="nucleotide sequence ID" value="NZ_JACCEW010000006.1"/>
</dbReference>
<sequence>MSSSRKPRLSNSPERLALPGTVWIASDIHLGPDVPATARAFHRFLQQACVQADALLLCGDIFDAWIGDDFAGKDAPQWLRESLAALRDVSARIPLWLGRGNRDFLLGETLARQVGARLLPDSVVIETAAGRVLLSHGDEYCTQDRAYQRFRRLVRRRSVQRLFLSLSLSMRRRIADFARRRSMAGNQYKPAAIMDVEPVAVARAFERSGVCLMVHGHTHRPAVHTLEISGRECRRIVLPDWEFDGASPRRGGWVVLDAQGARLKWAEALSGPSARS</sequence>
<evidence type="ECO:0000256" key="3">
    <source>
        <dbReference type="ARBA" id="ARBA00022519"/>
    </source>
</evidence>
<feature type="binding site" evidence="10">
    <location>
        <begin position="101"/>
        <end position="102"/>
    </location>
    <ligand>
        <name>substrate</name>
    </ligand>
</feature>
<dbReference type="GO" id="GO:0019897">
    <property type="term" value="C:extrinsic component of plasma membrane"/>
    <property type="evidence" value="ECO:0007669"/>
    <property type="project" value="UniProtKB-UniRule"/>
</dbReference>
<feature type="binding site" evidence="10">
    <location>
        <position position="60"/>
    </location>
    <ligand>
        <name>Mn(2+)</name>
        <dbReference type="ChEBI" id="CHEBI:29035"/>
        <label>1</label>
    </ligand>
</feature>
<feature type="binding site" evidence="10">
    <location>
        <position position="217"/>
    </location>
    <ligand>
        <name>substrate</name>
    </ligand>
</feature>
<feature type="binding site" evidence="10">
    <location>
        <position position="217"/>
    </location>
    <ligand>
        <name>Mn(2+)</name>
        <dbReference type="ChEBI" id="CHEBI:29035"/>
        <label>2</label>
    </ligand>
</feature>
<dbReference type="SUPFAM" id="SSF56300">
    <property type="entry name" value="Metallo-dependent phosphatases"/>
    <property type="match status" value="1"/>
</dbReference>
<reference evidence="12 13" key="1">
    <citation type="submission" date="2020-07" db="EMBL/GenBank/DDBJ databases">
        <title>Taxonomic revisions and descriptions of new bacterial species based on genomic comparisons in the high-G+C-content subgroup of the family Alcaligenaceae.</title>
        <authorList>
            <person name="Szabo A."/>
            <person name="Felfoldi T."/>
        </authorList>
    </citation>
    <scope>NUCLEOTIDE SEQUENCE [LARGE SCALE GENOMIC DNA]</scope>
    <source>
        <strain evidence="12 13">DSM 25264</strain>
    </source>
</reference>
<proteinExistence type="inferred from homology"/>
<organism evidence="12 13">
    <name type="scientific">Allopusillimonas soli</name>
    <dbReference type="NCBI Taxonomy" id="659016"/>
    <lineage>
        <taxon>Bacteria</taxon>
        <taxon>Pseudomonadati</taxon>
        <taxon>Pseudomonadota</taxon>
        <taxon>Betaproteobacteria</taxon>
        <taxon>Burkholderiales</taxon>
        <taxon>Alcaligenaceae</taxon>
        <taxon>Allopusillimonas</taxon>
    </lineage>
</organism>
<keyword evidence="4 10" id="KW-0441">Lipid A biosynthesis</keyword>
<evidence type="ECO:0000259" key="11">
    <source>
        <dbReference type="Pfam" id="PF00149"/>
    </source>
</evidence>
<dbReference type="HAMAP" id="MF_00575">
    <property type="entry name" value="LpxH"/>
    <property type="match status" value="1"/>
</dbReference>
<evidence type="ECO:0000313" key="12">
    <source>
        <dbReference type="EMBL" id="NYT38691.1"/>
    </source>
</evidence>
<feature type="binding site" evidence="10">
    <location>
        <position position="186"/>
    </location>
    <ligand>
        <name>substrate</name>
    </ligand>
</feature>
<feature type="domain" description="Calcineurin-like phosphoesterase" evidence="11">
    <location>
        <begin position="21"/>
        <end position="221"/>
    </location>
</feature>
<dbReference type="NCBIfam" id="NF003743">
    <property type="entry name" value="PRK05340.1"/>
    <property type="match status" value="1"/>
</dbReference>
<name>A0A853FJZ1_9BURK</name>
<dbReference type="GO" id="GO:0005737">
    <property type="term" value="C:cytoplasm"/>
    <property type="evidence" value="ECO:0007669"/>
    <property type="project" value="InterPro"/>
</dbReference>
<dbReference type="OrthoDB" id="9783283at2"/>
<evidence type="ECO:0000256" key="5">
    <source>
        <dbReference type="ARBA" id="ARBA00022723"/>
    </source>
</evidence>
<dbReference type="Gene3D" id="3.60.21.10">
    <property type="match status" value="1"/>
</dbReference>
<keyword evidence="9 10" id="KW-0464">Manganese</keyword>
<feature type="binding site" evidence="10">
    <location>
        <position position="182"/>
    </location>
    <ligand>
        <name>substrate</name>
    </ligand>
</feature>
<keyword evidence="3 10" id="KW-0997">Cell inner membrane</keyword>
<comment type="catalytic activity">
    <reaction evidence="10">
        <text>UDP-2-N,3-O-bis[(3R)-3-hydroxytetradecanoyl]-alpha-D-glucosamine + H2O = 2-N,3-O-bis[(3R)-3-hydroxytetradecanoyl]-alpha-D-glucosaminyl 1-phosphate + UMP + 2 H(+)</text>
        <dbReference type="Rhea" id="RHEA:25213"/>
        <dbReference type="ChEBI" id="CHEBI:15377"/>
        <dbReference type="ChEBI" id="CHEBI:15378"/>
        <dbReference type="ChEBI" id="CHEBI:57865"/>
        <dbReference type="ChEBI" id="CHEBI:57957"/>
        <dbReference type="ChEBI" id="CHEBI:78847"/>
        <dbReference type="EC" id="3.6.1.54"/>
    </reaction>
</comment>
<keyword evidence="1 10" id="KW-1003">Cell membrane</keyword>
<comment type="function">
    <text evidence="10">Hydrolyzes the pyrophosphate bond of UDP-2,3-diacylglucosamine to yield 2,3-diacylglucosamine 1-phosphate (lipid X) and UMP by catalyzing the attack of water at the alpha-P atom. Involved in the biosynthesis of lipid A, a phosphorylated glycolipid that anchors the lipopolysaccharide to the outer membrane of the cell.</text>
</comment>
<dbReference type="InterPro" id="IPR010138">
    <property type="entry name" value="UDP-diacylglucosamine_Hdrlase"/>
</dbReference>
<dbReference type="EMBL" id="JACCEW010000006">
    <property type="protein sequence ID" value="NYT38691.1"/>
    <property type="molecule type" value="Genomic_DNA"/>
</dbReference>
<keyword evidence="13" id="KW-1185">Reference proteome</keyword>
<dbReference type="PANTHER" id="PTHR34990:SF1">
    <property type="entry name" value="UDP-2,3-DIACYLGLUCOSAMINE HYDROLASE"/>
    <property type="match status" value="1"/>
</dbReference>
<keyword evidence="6 10" id="KW-0378">Hydrolase</keyword>
<dbReference type="GO" id="GO:0009245">
    <property type="term" value="P:lipid A biosynthetic process"/>
    <property type="evidence" value="ECO:0007669"/>
    <property type="project" value="UniProtKB-UniRule"/>
</dbReference>
<dbReference type="Pfam" id="PF00149">
    <property type="entry name" value="Metallophos"/>
    <property type="match status" value="1"/>
</dbReference>
<feature type="binding site" evidence="10">
    <location>
        <position position="101"/>
    </location>
    <ligand>
        <name>Mn(2+)</name>
        <dbReference type="ChEBI" id="CHEBI:29035"/>
        <label>2</label>
    </ligand>
</feature>
<feature type="binding site" evidence="10">
    <location>
        <position position="29"/>
    </location>
    <ligand>
        <name>Mn(2+)</name>
        <dbReference type="ChEBI" id="CHEBI:29035"/>
        <label>1</label>
    </ligand>
</feature>
<feature type="binding site" evidence="10">
    <location>
        <position position="60"/>
    </location>
    <ligand>
        <name>Mn(2+)</name>
        <dbReference type="ChEBI" id="CHEBI:29035"/>
        <label>2</label>
    </ligand>
</feature>
<feature type="binding site" evidence="10">
    <location>
        <position position="189"/>
    </location>
    <ligand>
        <name>substrate</name>
    </ligand>
</feature>
<comment type="pathway">
    <text evidence="10">Glycolipid biosynthesis; lipid IV(A) biosynthesis; lipid IV(A) from (3R)-3-hydroxytetradecanoyl-[acyl-carrier-protein] and UDP-N-acetyl-alpha-D-glucosamine: step 4/6.</text>
</comment>
<protein>
    <recommendedName>
        <fullName evidence="10">UDP-2,3-diacylglucosamine hydrolase</fullName>
        <ecNumber evidence="10">3.6.1.54</ecNumber>
    </recommendedName>
    <alternativeName>
        <fullName evidence="10">UDP-2,3-diacylglucosamine diphosphatase</fullName>
    </alternativeName>
</protein>
<evidence type="ECO:0000313" key="13">
    <source>
        <dbReference type="Proteomes" id="UP000580517"/>
    </source>
</evidence>
<dbReference type="NCBIfam" id="TIGR01854">
    <property type="entry name" value="lipid_A_lpxH"/>
    <property type="match status" value="1"/>
</dbReference>
<evidence type="ECO:0000256" key="9">
    <source>
        <dbReference type="ARBA" id="ARBA00023211"/>
    </source>
</evidence>
<dbReference type="AlphaFoldDB" id="A0A853FJZ1"/>
<dbReference type="GO" id="GO:0008758">
    <property type="term" value="F:UDP-2,3-diacylglucosamine hydrolase activity"/>
    <property type="evidence" value="ECO:0007669"/>
    <property type="project" value="UniProtKB-UniRule"/>
</dbReference>
<comment type="subcellular location">
    <subcellularLocation>
        <location evidence="10">Cell inner membrane</location>
        <topology evidence="10">Peripheral membrane protein</topology>
        <orientation evidence="10">Cytoplasmic side</orientation>
    </subcellularLocation>
</comment>
<evidence type="ECO:0000256" key="7">
    <source>
        <dbReference type="ARBA" id="ARBA00023098"/>
    </source>
</evidence>
<feature type="binding site" evidence="10">
    <location>
        <position position="136"/>
    </location>
    <ligand>
        <name>Mn(2+)</name>
        <dbReference type="ChEBI" id="CHEBI:29035"/>
        <label>2</label>
    </ligand>
</feature>
<dbReference type="PANTHER" id="PTHR34990">
    <property type="entry name" value="UDP-2,3-DIACYLGLUCOSAMINE HYDROLASE-RELATED"/>
    <property type="match status" value="1"/>
</dbReference>
<feature type="binding site" evidence="10">
    <location>
        <position position="219"/>
    </location>
    <ligand>
        <name>Mn(2+)</name>
        <dbReference type="ChEBI" id="CHEBI:29035"/>
        <label>1</label>
    </ligand>
</feature>
<feature type="binding site" evidence="10">
    <location>
        <position position="144"/>
    </location>
    <ligand>
        <name>substrate</name>
    </ligand>
</feature>
<dbReference type="Proteomes" id="UP000580517">
    <property type="component" value="Unassembled WGS sequence"/>
</dbReference>